<comment type="caution">
    <text evidence="8">The sequence shown here is derived from an EMBL/GenBank/DDBJ whole genome shotgun (WGS) entry which is preliminary data.</text>
</comment>
<dbReference type="EC" id="3.1.3.25" evidence="7"/>
<feature type="binding site" evidence="6">
    <location>
        <position position="94"/>
    </location>
    <ligand>
        <name>Mg(2+)</name>
        <dbReference type="ChEBI" id="CHEBI:18420"/>
        <label>1</label>
        <note>catalytic</note>
    </ligand>
</feature>
<comment type="similarity">
    <text evidence="7">Belongs to the inositol monophosphatase superfamily.</text>
</comment>
<sequence length="268" mass="30124">MTTQRQTKHETLVKLGRIARDAGAIVRRYFEHLRGDEVSHKGATDIVTVADREVERYLQQRLHEAFPDVAFYGEEGHYAPLATYERVFIVDPIDGTTSFVHGHPFHAVSLGLREEGQTSAGVVYLPYFDQLYWAGRGQGAWKDGRRIRVSANAEMLQALGGTGFGCVRAHAQPDNVPMLREMIYRLRGFRTCGSAAIDLCYVAEGHYDVYWEYLLQPYDWEAGALIVEEAGGWVTGFDGQPPRDDVGRILATNGLLHHEMMDIVAKHS</sequence>
<feature type="binding site" evidence="6">
    <location>
        <position position="219"/>
    </location>
    <ligand>
        <name>Mg(2+)</name>
        <dbReference type="ChEBI" id="CHEBI:18420"/>
        <label>1</label>
        <note>catalytic</note>
    </ligand>
</feature>
<evidence type="ECO:0000256" key="4">
    <source>
        <dbReference type="ARBA" id="ARBA00022801"/>
    </source>
</evidence>
<protein>
    <recommendedName>
        <fullName evidence="7">Inositol-1-monophosphatase</fullName>
        <ecNumber evidence="7">3.1.3.25</ecNumber>
    </recommendedName>
</protein>
<comment type="catalytic activity">
    <reaction evidence="1 7">
        <text>a myo-inositol phosphate + H2O = myo-inositol + phosphate</text>
        <dbReference type="Rhea" id="RHEA:24056"/>
        <dbReference type="ChEBI" id="CHEBI:15377"/>
        <dbReference type="ChEBI" id="CHEBI:17268"/>
        <dbReference type="ChEBI" id="CHEBI:43474"/>
        <dbReference type="ChEBI" id="CHEBI:84139"/>
        <dbReference type="EC" id="3.1.3.25"/>
    </reaction>
</comment>
<accession>A0AAE3VGP5</accession>
<dbReference type="PROSITE" id="PS00629">
    <property type="entry name" value="IMP_1"/>
    <property type="match status" value="1"/>
</dbReference>
<feature type="binding site" evidence="6">
    <location>
        <position position="93"/>
    </location>
    <ligand>
        <name>Mg(2+)</name>
        <dbReference type="ChEBI" id="CHEBI:18420"/>
        <label>2</label>
    </ligand>
</feature>
<keyword evidence="5 6" id="KW-0460">Magnesium</keyword>
<dbReference type="GO" id="GO:0008934">
    <property type="term" value="F:inositol monophosphate 1-phosphatase activity"/>
    <property type="evidence" value="ECO:0007669"/>
    <property type="project" value="InterPro"/>
</dbReference>
<dbReference type="FunFam" id="3.30.540.10:FF:000003">
    <property type="entry name" value="Inositol-1-monophosphatase"/>
    <property type="match status" value="1"/>
</dbReference>
<dbReference type="GO" id="GO:0046872">
    <property type="term" value="F:metal ion binding"/>
    <property type="evidence" value="ECO:0007669"/>
    <property type="project" value="UniProtKB-KW"/>
</dbReference>
<dbReference type="Gene3D" id="3.40.190.80">
    <property type="match status" value="1"/>
</dbReference>
<dbReference type="PANTHER" id="PTHR20854">
    <property type="entry name" value="INOSITOL MONOPHOSPHATASE"/>
    <property type="match status" value="1"/>
</dbReference>
<dbReference type="SUPFAM" id="SSF56655">
    <property type="entry name" value="Carbohydrate phosphatase"/>
    <property type="match status" value="1"/>
</dbReference>
<dbReference type="PRINTS" id="PR00377">
    <property type="entry name" value="IMPHPHTASES"/>
</dbReference>
<dbReference type="GO" id="GO:0006020">
    <property type="term" value="P:inositol metabolic process"/>
    <property type="evidence" value="ECO:0007669"/>
    <property type="project" value="TreeGrafter"/>
</dbReference>
<dbReference type="GO" id="GO:0007165">
    <property type="term" value="P:signal transduction"/>
    <property type="evidence" value="ECO:0007669"/>
    <property type="project" value="TreeGrafter"/>
</dbReference>
<dbReference type="InterPro" id="IPR000760">
    <property type="entry name" value="Inositol_monophosphatase-like"/>
</dbReference>
<dbReference type="PANTHER" id="PTHR20854:SF4">
    <property type="entry name" value="INOSITOL-1-MONOPHOSPHATASE-RELATED"/>
    <property type="match status" value="1"/>
</dbReference>
<evidence type="ECO:0000256" key="1">
    <source>
        <dbReference type="ARBA" id="ARBA00001033"/>
    </source>
</evidence>
<dbReference type="Pfam" id="PF00459">
    <property type="entry name" value="Inositol_P"/>
    <property type="match status" value="1"/>
</dbReference>
<dbReference type="AlphaFoldDB" id="A0AAE3VGP5"/>
<keyword evidence="9" id="KW-1185">Reference proteome</keyword>
<dbReference type="InterPro" id="IPR022337">
    <property type="entry name" value="Inositol_monophosphatase_SuhB"/>
</dbReference>
<dbReference type="CDD" id="cd01639">
    <property type="entry name" value="IMPase"/>
    <property type="match status" value="1"/>
</dbReference>
<evidence type="ECO:0000256" key="6">
    <source>
        <dbReference type="PIRSR" id="PIRSR600760-2"/>
    </source>
</evidence>
<evidence type="ECO:0000313" key="8">
    <source>
        <dbReference type="EMBL" id="MDQ0290257.1"/>
    </source>
</evidence>
<dbReference type="Gene3D" id="3.30.540.10">
    <property type="entry name" value="Fructose-1,6-Bisphosphatase, subunit A, domain 1"/>
    <property type="match status" value="1"/>
</dbReference>
<dbReference type="PRINTS" id="PR01959">
    <property type="entry name" value="SBIMPHPHTASE"/>
</dbReference>
<name>A0AAE3VGP5_9BACT</name>
<dbReference type="InterPro" id="IPR033942">
    <property type="entry name" value="IMPase"/>
</dbReference>
<proteinExistence type="inferred from homology"/>
<evidence type="ECO:0000256" key="5">
    <source>
        <dbReference type="ARBA" id="ARBA00022842"/>
    </source>
</evidence>
<keyword evidence="4 7" id="KW-0378">Hydrolase</keyword>
<feature type="binding site" evidence="6">
    <location>
        <position position="74"/>
    </location>
    <ligand>
        <name>Mg(2+)</name>
        <dbReference type="ChEBI" id="CHEBI:18420"/>
        <label>1</label>
        <note>catalytic</note>
    </ligand>
</feature>
<evidence type="ECO:0000313" key="9">
    <source>
        <dbReference type="Proteomes" id="UP001238163"/>
    </source>
</evidence>
<dbReference type="Proteomes" id="UP001238163">
    <property type="component" value="Unassembled WGS sequence"/>
</dbReference>
<comment type="cofactor">
    <cofactor evidence="2 6 7">
        <name>Mg(2+)</name>
        <dbReference type="ChEBI" id="CHEBI:18420"/>
    </cofactor>
</comment>
<evidence type="ECO:0000256" key="3">
    <source>
        <dbReference type="ARBA" id="ARBA00022723"/>
    </source>
</evidence>
<gene>
    <name evidence="8" type="ORF">J3R75_002364</name>
</gene>
<organism evidence="8 9">
    <name type="scientific">Oligosphaera ethanolica</name>
    <dbReference type="NCBI Taxonomy" id="760260"/>
    <lineage>
        <taxon>Bacteria</taxon>
        <taxon>Pseudomonadati</taxon>
        <taxon>Lentisphaerota</taxon>
        <taxon>Oligosphaeria</taxon>
        <taxon>Oligosphaerales</taxon>
        <taxon>Oligosphaeraceae</taxon>
        <taxon>Oligosphaera</taxon>
    </lineage>
</organism>
<evidence type="ECO:0000256" key="7">
    <source>
        <dbReference type="RuleBase" id="RU364068"/>
    </source>
</evidence>
<dbReference type="EMBL" id="JAUSVL010000001">
    <property type="protein sequence ID" value="MDQ0290257.1"/>
    <property type="molecule type" value="Genomic_DNA"/>
</dbReference>
<dbReference type="InterPro" id="IPR020583">
    <property type="entry name" value="Inositol_monoP_metal-BS"/>
</dbReference>
<dbReference type="RefSeq" id="WP_307261672.1">
    <property type="nucleotide sequence ID" value="NZ_JAUSVL010000001.1"/>
</dbReference>
<reference evidence="8" key="1">
    <citation type="submission" date="2023-07" db="EMBL/GenBank/DDBJ databases">
        <title>Genomic Encyclopedia of Type Strains, Phase IV (KMG-IV): sequencing the most valuable type-strain genomes for metagenomic binning, comparative biology and taxonomic classification.</title>
        <authorList>
            <person name="Goeker M."/>
        </authorList>
    </citation>
    <scope>NUCLEOTIDE SEQUENCE</scope>
    <source>
        <strain evidence="8">DSM 24202</strain>
    </source>
</reference>
<feature type="binding site" evidence="6">
    <location>
        <position position="91"/>
    </location>
    <ligand>
        <name>Mg(2+)</name>
        <dbReference type="ChEBI" id="CHEBI:18420"/>
        <label>1</label>
        <note>catalytic</note>
    </ligand>
</feature>
<evidence type="ECO:0000256" key="2">
    <source>
        <dbReference type="ARBA" id="ARBA00001946"/>
    </source>
</evidence>
<keyword evidence="3 6" id="KW-0479">Metal-binding</keyword>